<accession>A0ABV9NGE2</accession>
<name>A0ABV9NGE2_9PROT</name>
<sequence>MSGAEAPQSPLPGTWHGHVRLRYEHVAQDSLARDADGLTARLRLGWQVPVNPSLEFLVEGEAVGALIRDYNDTISGPADRPIISDPEAVELNRLQLRWNARPSLSVTLGRQRIIVDDARHIGNVGFRQNEQTYDAVRVQFAPQEGLSASYTYIDNVYRVFGPSSPAGRLRSDSHLLQAAAATPLGRLTAYGHWFDFANAPGMSSRTLGGRLDGEWPMTGEWAGQYTLEAAEQTPHGPNPAQFSHQYYRASLTAARSGASYQVRYEQLRGDCATAFQTPLATLHAFQGWADVFLTTPPEGLEDYSLQARWTLPAPGERRAQLALTAHEFRGGGGAGWFGREFDAMVRTGLWQGWDMELKAALFDGRGSRFADREKFWVTLERAF</sequence>
<comment type="caution">
    <text evidence="1">The sequence shown here is derived from an EMBL/GenBank/DDBJ whole genome shotgun (WGS) entry which is preliminary data.</text>
</comment>
<keyword evidence="2" id="KW-1185">Reference proteome</keyword>
<organism evidence="1 2">
    <name type="scientific">Glycocaulis abyssi</name>
    <dbReference type="NCBI Taxonomy" id="1433403"/>
    <lineage>
        <taxon>Bacteria</taxon>
        <taxon>Pseudomonadati</taxon>
        <taxon>Pseudomonadota</taxon>
        <taxon>Alphaproteobacteria</taxon>
        <taxon>Maricaulales</taxon>
        <taxon>Maricaulaceae</taxon>
        <taxon>Glycocaulis</taxon>
    </lineage>
</organism>
<reference evidence="2" key="1">
    <citation type="journal article" date="2019" name="Int. J. Syst. Evol. Microbiol.">
        <title>The Global Catalogue of Microorganisms (GCM) 10K type strain sequencing project: providing services to taxonomists for standard genome sequencing and annotation.</title>
        <authorList>
            <consortium name="The Broad Institute Genomics Platform"/>
            <consortium name="The Broad Institute Genome Sequencing Center for Infectious Disease"/>
            <person name="Wu L."/>
            <person name="Ma J."/>
        </authorList>
    </citation>
    <scope>NUCLEOTIDE SEQUENCE [LARGE SCALE GENOMIC DNA]</scope>
    <source>
        <strain evidence="2">CCUG 62981</strain>
    </source>
</reference>
<protein>
    <recommendedName>
        <fullName evidence="3">Alginate export domain-containing protein</fullName>
    </recommendedName>
</protein>
<dbReference type="Proteomes" id="UP001596024">
    <property type="component" value="Unassembled WGS sequence"/>
</dbReference>
<evidence type="ECO:0008006" key="3">
    <source>
        <dbReference type="Google" id="ProtNLM"/>
    </source>
</evidence>
<evidence type="ECO:0000313" key="1">
    <source>
        <dbReference type="EMBL" id="MFC4726113.1"/>
    </source>
</evidence>
<evidence type="ECO:0000313" key="2">
    <source>
        <dbReference type="Proteomes" id="UP001596024"/>
    </source>
</evidence>
<gene>
    <name evidence="1" type="ORF">ACFPB0_12495</name>
</gene>
<dbReference type="EMBL" id="JBHSGQ010000007">
    <property type="protein sequence ID" value="MFC4726113.1"/>
    <property type="molecule type" value="Genomic_DNA"/>
</dbReference>
<proteinExistence type="predicted"/>